<keyword evidence="2" id="KW-0645">Protease</keyword>
<gene>
    <name evidence="6" type="ORF">JWJ88_18405</name>
</gene>
<evidence type="ECO:0000256" key="3">
    <source>
        <dbReference type="ARBA" id="ARBA00022801"/>
    </source>
</evidence>
<sequence>MSWSDRYVGTPYEDFGRSREGCDCWGLACIIYREELGISLLDYLGDYASPEELGEVAALIDRDRVSPLWVPVAGPAVAFDIALFRRGRLNTHVGITIRHGLMIHMREDDCAKVESYAAGPWMHRFEGHYRHVSRAVEHPVQIVSEVRR</sequence>
<dbReference type="Pfam" id="PF00877">
    <property type="entry name" value="NLPC_P60"/>
    <property type="match status" value="1"/>
</dbReference>
<evidence type="ECO:0000256" key="2">
    <source>
        <dbReference type="ARBA" id="ARBA00022670"/>
    </source>
</evidence>
<keyword evidence="3" id="KW-0378">Hydrolase</keyword>
<dbReference type="PROSITE" id="PS51935">
    <property type="entry name" value="NLPC_P60"/>
    <property type="match status" value="1"/>
</dbReference>
<dbReference type="InterPro" id="IPR038765">
    <property type="entry name" value="Papain-like_cys_pep_sf"/>
</dbReference>
<name>A0ABX7JKZ5_9RHOB</name>
<accession>A0ABX7JKZ5</accession>
<evidence type="ECO:0000313" key="7">
    <source>
        <dbReference type="Proteomes" id="UP000663629"/>
    </source>
</evidence>
<reference evidence="6 7" key="1">
    <citation type="submission" date="2021-02" db="EMBL/GenBank/DDBJ databases">
        <title>Paracoccus methylovroum sp.nov., a new methanol and methylamine utilizing methylotrophic denitrifer.</title>
        <authorList>
            <person name="Timsy T."/>
            <person name="Behrendt U."/>
            <person name="Ulrich A."/>
            <person name="Spanner T."/>
            <person name="Foesel B.U."/>
            <person name="Horn M.A."/>
            <person name="Kolb S."/>
        </authorList>
    </citation>
    <scope>NUCLEOTIDE SEQUENCE [LARGE SCALE GENOMIC DNA]</scope>
    <source>
        <strain evidence="6 7">H4-D09</strain>
    </source>
</reference>
<evidence type="ECO:0000259" key="5">
    <source>
        <dbReference type="PROSITE" id="PS51935"/>
    </source>
</evidence>
<dbReference type="EMBL" id="CP070371">
    <property type="protein sequence ID" value="QRZ14921.1"/>
    <property type="molecule type" value="Genomic_DNA"/>
</dbReference>
<evidence type="ECO:0000313" key="6">
    <source>
        <dbReference type="EMBL" id="QRZ14921.1"/>
    </source>
</evidence>
<protein>
    <submittedName>
        <fullName evidence="6">C40 family peptidase</fullName>
    </submittedName>
</protein>
<dbReference type="Gene3D" id="3.90.1720.10">
    <property type="entry name" value="endopeptidase domain like (from Nostoc punctiforme)"/>
    <property type="match status" value="1"/>
</dbReference>
<keyword evidence="7" id="KW-1185">Reference proteome</keyword>
<feature type="domain" description="NlpC/P60" evidence="5">
    <location>
        <begin position="1"/>
        <end position="132"/>
    </location>
</feature>
<dbReference type="Proteomes" id="UP000663629">
    <property type="component" value="Chromosome 2"/>
</dbReference>
<evidence type="ECO:0000256" key="1">
    <source>
        <dbReference type="ARBA" id="ARBA00007074"/>
    </source>
</evidence>
<dbReference type="SUPFAM" id="SSF54001">
    <property type="entry name" value="Cysteine proteinases"/>
    <property type="match status" value="1"/>
</dbReference>
<keyword evidence="4" id="KW-0788">Thiol protease</keyword>
<dbReference type="RefSeq" id="WP_205295887.1">
    <property type="nucleotide sequence ID" value="NZ_CP070371.1"/>
</dbReference>
<proteinExistence type="inferred from homology"/>
<comment type="similarity">
    <text evidence="1">Belongs to the peptidase C40 family.</text>
</comment>
<dbReference type="InterPro" id="IPR000064">
    <property type="entry name" value="NLP_P60_dom"/>
</dbReference>
<evidence type="ECO:0000256" key="4">
    <source>
        <dbReference type="ARBA" id="ARBA00022807"/>
    </source>
</evidence>
<organism evidence="6 7">
    <name type="scientific">Paracoccus methylovorus</name>
    <dbReference type="NCBI Taxonomy" id="2812658"/>
    <lineage>
        <taxon>Bacteria</taxon>
        <taxon>Pseudomonadati</taxon>
        <taxon>Pseudomonadota</taxon>
        <taxon>Alphaproteobacteria</taxon>
        <taxon>Rhodobacterales</taxon>
        <taxon>Paracoccaceae</taxon>
        <taxon>Paracoccus</taxon>
    </lineage>
</organism>